<dbReference type="AlphaFoldDB" id="A0AAV4UKK8"/>
<sequence>MQMVACVSVSGIFRTNTRGRRLGITEIQHKAGEIHALYSSAYPPAELDRTQLSFSTCMNKILFIWFFCEVKTFVFTKATKNANEI</sequence>
<reference evidence="1 2" key="1">
    <citation type="submission" date="2021-06" db="EMBL/GenBank/DDBJ databases">
        <title>Caerostris extrusa draft genome.</title>
        <authorList>
            <person name="Kono N."/>
            <person name="Arakawa K."/>
        </authorList>
    </citation>
    <scope>NUCLEOTIDE SEQUENCE [LARGE SCALE GENOMIC DNA]</scope>
</reference>
<dbReference type="EMBL" id="BPLR01013009">
    <property type="protein sequence ID" value="GIY58050.1"/>
    <property type="molecule type" value="Genomic_DNA"/>
</dbReference>
<evidence type="ECO:0000313" key="1">
    <source>
        <dbReference type="EMBL" id="GIY58050.1"/>
    </source>
</evidence>
<keyword evidence="2" id="KW-1185">Reference proteome</keyword>
<gene>
    <name evidence="1" type="ORF">CEXT_52831</name>
</gene>
<comment type="caution">
    <text evidence="1">The sequence shown here is derived from an EMBL/GenBank/DDBJ whole genome shotgun (WGS) entry which is preliminary data.</text>
</comment>
<organism evidence="1 2">
    <name type="scientific">Caerostris extrusa</name>
    <name type="common">Bark spider</name>
    <name type="synonym">Caerostris bankana</name>
    <dbReference type="NCBI Taxonomy" id="172846"/>
    <lineage>
        <taxon>Eukaryota</taxon>
        <taxon>Metazoa</taxon>
        <taxon>Ecdysozoa</taxon>
        <taxon>Arthropoda</taxon>
        <taxon>Chelicerata</taxon>
        <taxon>Arachnida</taxon>
        <taxon>Araneae</taxon>
        <taxon>Araneomorphae</taxon>
        <taxon>Entelegynae</taxon>
        <taxon>Araneoidea</taxon>
        <taxon>Araneidae</taxon>
        <taxon>Caerostris</taxon>
    </lineage>
</organism>
<accession>A0AAV4UKK8</accession>
<protein>
    <submittedName>
        <fullName evidence="1">Uncharacterized protein</fullName>
    </submittedName>
</protein>
<dbReference type="Proteomes" id="UP001054945">
    <property type="component" value="Unassembled WGS sequence"/>
</dbReference>
<proteinExistence type="predicted"/>
<evidence type="ECO:0000313" key="2">
    <source>
        <dbReference type="Proteomes" id="UP001054945"/>
    </source>
</evidence>
<name>A0AAV4UKK8_CAEEX</name>